<evidence type="ECO:0000313" key="2">
    <source>
        <dbReference type="EMBL" id="MBM6851905.1"/>
    </source>
</evidence>
<keyword evidence="1" id="KW-0812">Transmembrane</keyword>
<keyword evidence="1" id="KW-0472">Membrane</keyword>
<evidence type="ECO:0000313" key="3">
    <source>
        <dbReference type="Proteomes" id="UP000719500"/>
    </source>
</evidence>
<organism evidence="2 3">
    <name type="scientific">Oscillibacter valericigenes</name>
    <dbReference type="NCBI Taxonomy" id="351091"/>
    <lineage>
        <taxon>Bacteria</taxon>
        <taxon>Bacillati</taxon>
        <taxon>Bacillota</taxon>
        <taxon>Clostridia</taxon>
        <taxon>Eubacteriales</taxon>
        <taxon>Oscillospiraceae</taxon>
        <taxon>Oscillibacter</taxon>
    </lineage>
</organism>
<keyword evidence="3" id="KW-1185">Reference proteome</keyword>
<proteinExistence type="predicted"/>
<gene>
    <name evidence="2" type="ORF">H9X91_10710</name>
</gene>
<protein>
    <submittedName>
        <fullName evidence="2">Sporulation protein YqfD</fullName>
    </submittedName>
</protein>
<name>A0ABS2FX16_9FIRM</name>
<keyword evidence="1" id="KW-1133">Transmembrane helix</keyword>
<reference evidence="2 3" key="1">
    <citation type="journal article" date="2021" name="Sci. Rep.">
        <title>The distribution of antibiotic resistance genes in chicken gut microbiota commensals.</title>
        <authorList>
            <person name="Juricova H."/>
            <person name="Matiasovicova J."/>
            <person name="Kubasova T."/>
            <person name="Cejkova D."/>
            <person name="Rychlik I."/>
        </authorList>
    </citation>
    <scope>NUCLEOTIDE SEQUENCE [LARGE SCALE GENOMIC DNA]</scope>
    <source>
        <strain evidence="2 3">An411</strain>
    </source>
</reference>
<dbReference type="Pfam" id="PF06898">
    <property type="entry name" value="YqfD"/>
    <property type="match status" value="1"/>
</dbReference>
<dbReference type="EMBL" id="JACSNX010000018">
    <property type="protein sequence ID" value="MBM6851905.1"/>
    <property type="molecule type" value="Genomic_DNA"/>
</dbReference>
<dbReference type="Proteomes" id="UP000719500">
    <property type="component" value="Unassembled WGS sequence"/>
</dbReference>
<feature type="transmembrane region" description="Helical" evidence="1">
    <location>
        <begin position="90"/>
        <end position="110"/>
    </location>
</feature>
<dbReference type="RefSeq" id="WP_204804958.1">
    <property type="nucleotide sequence ID" value="NZ_JACSNX010000018.1"/>
</dbReference>
<comment type="caution">
    <text evidence="2">The sequence shown here is derived from an EMBL/GenBank/DDBJ whole genome shotgun (WGS) entry which is preliminary data.</text>
</comment>
<sequence length="403" mass="44958">MLNRIVNRLQGQVWVRVESPFPERVLNLCGARNLAFWDMRWESESAFTCRLTRRDYYALRRAVKKLDCALTIVRKEGVPFFLGRFRRRHALLAGLALGGVLLFLGSFFIWDFTVEGNERVTDEEILRALERQGVGIGTFGISLDTENIRNHVLLDVPELVWITVNVSGCRAYVEVRERTVVPEMVNERDPANVVARRAGLVLDIQALNGVKCVLPGTSVEEGELLISGVEDTETVGARVVAGLGEVEARTWYTLSAEVPLTVQEKQYTGEERHCLSLIFGTDRVKFFSNSSIEAGNYDKITNRTQWSLFGLPLPVTAVVETLRYYETVPAEVDAAQAEARGKEILTDYLHTLVDPYGTVSSTLCTSRRTEGGLLVTLTAECVEQIGRTVPIYTAPEPTEEPGG</sequence>
<dbReference type="InterPro" id="IPR010690">
    <property type="entry name" value="YqfD"/>
</dbReference>
<evidence type="ECO:0000256" key="1">
    <source>
        <dbReference type="SAM" id="Phobius"/>
    </source>
</evidence>
<accession>A0ABS2FX16</accession>
<dbReference type="PIRSF" id="PIRSF029895">
    <property type="entry name" value="SpoIV"/>
    <property type="match status" value="1"/>
</dbReference>